<dbReference type="OrthoDB" id="10270759at2759"/>
<reference evidence="2 3" key="1">
    <citation type="submission" date="2017-04" db="EMBL/GenBank/DDBJ databases">
        <title>Genome Sequence of the Model Brown-Rot Fungus Postia placenta SB12.</title>
        <authorList>
            <consortium name="DOE Joint Genome Institute"/>
            <person name="Gaskell J."/>
            <person name="Kersten P."/>
            <person name="Larrondo L.F."/>
            <person name="Canessa P."/>
            <person name="Martinez D."/>
            <person name="Hibbett D."/>
            <person name="Schmoll M."/>
            <person name="Kubicek C.P."/>
            <person name="Martinez A.T."/>
            <person name="Yadav J."/>
            <person name="Master E."/>
            <person name="Magnuson J.K."/>
            <person name="James T."/>
            <person name="Yaver D."/>
            <person name="Berka R."/>
            <person name="Labutti K."/>
            <person name="Lipzen A."/>
            <person name="Aerts A."/>
            <person name="Barry K."/>
            <person name="Henrissat B."/>
            <person name="Blanchette R."/>
            <person name="Grigoriev I."/>
            <person name="Cullen D."/>
        </authorList>
    </citation>
    <scope>NUCLEOTIDE SEQUENCE [LARGE SCALE GENOMIC DNA]</scope>
    <source>
        <strain evidence="2 3">MAD-698-R-SB12</strain>
    </source>
</reference>
<organism evidence="2 3">
    <name type="scientific">Postia placenta MAD-698-R-SB12</name>
    <dbReference type="NCBI Taxonomy" id="670580"/>
    <lineage>
        <taxon>Eukaryota</taxon>
        <taxon>Fungi</taxon>
        <taxon>Dikarya</taxon>
        <taxon>Basidiomycota</taxon>
        <taxon>Agaricomycotina</taxon>
        <taxon>Agaricomycetes</taxon>
        <taxon>Polyporales</taxon>
        <taxon>Adustoporiaceae</taxon>
        <taxon>Rhodonia</taxon>
    </lineage>
</organism>
<evidence type="ECO:0000256" key="1">
    <source>
        <dbReference type="SAM" id="MobiDB-lite"/>
    </source>
</evidence>
<dbReference type="GeneID" id="36332387"/>
<name>A0A1X6MJX6_9APHY</name>
<feature type="region of interest" description="Disordered" evidence="1">
    <location>
        <begin position="1"/>
        <end position="36"/>
    </location>
</feature>
<gene>
    <name evidence="2" type="ORF">POSPLADRAFT_1159622</name>
</gene>
<proteinExistence type="predicted"/>
<evidence type="ECO:0000313" key="3">
    <source>
        <dbReference type="Proteomes" id="UP000194127"/>
    </source>
</evidence>
<dbReference type="RefSeq" id="XP_024333474.1">
    <property type="nucleotide sequence ID" value="XM_024487438.1"/>
</dbReference>
<keyword evidence="3" id="KW-1185">Reference proteome</keyword>
<sequence length="69" mass="7774">MIELASPRHSFPRTDEQRVGLSIDTHKRPNKRPSLSMGAREVGLIARLRPAYRCSTATKLVLPTYCPIL</sequence>
<evidence type="ECO:0000313" key="2">
    <source>
        <dbReference type="EMBL" id="OSX56680.1"/>
    </source>
</evidence>
<dbReference type="Proteomes" id="UP000194127">
    <property type="component" value="Unassembled WGS sequence"/>
</dbReference>
<accession>A0A1X6MJX6</accession>
<dbReference type="EMBL" id="KZ110612">
    <property type="protein sequence ID" value="OSX56680.1"/>
    <property type="molecule type" value="Genomic_DNA"/>
</dbReference>
<dbReference type="AlphaFoldDB" id="A0A1X6MJX6"/>
<protein>
    <submittedName>
        <fullName evidence="2">Uncharacterized protein</fullName>
    </submittedName>
</protein>